<name>A0ABU9KB98_9BACI</name>
<dbReference type="CDD" id="cd08021">
    <property type="entry name" value="M20_Acy1_YhaA-like"/>
    <property type="match status" value="1"/>
</dbReference>
<dbReference type="SUPFAM" id="SSF55031">
    <property type="entry name" value="Bacterial exopeptidase dimerisation domain"/>
    <property type="match status" value="1"/>
</dbReference>
<dbReference type="PANTHER" id="PTHR11014">
    <property type="entry name" value="PEPTIDASE M20 FAMILY MEMBER"/>
    <property type="match status" value="1"/>
</dbReference>
<dbReference type="Proteomes" id="UP001389717">
    <property type="component" value="Unassembled WGS sequence"/>
</dbReference>
<accession>A0ABU9KB98</accession>
<proteinExistence type="predicted"/>
<dbReference type="InterPro" id="IPR002933">
    <property type="entry name" value="Peptidase_M20"/>
</dbReference>
<evidence type="ECO:0000313" key="2">
    <source>
        <dbReference type="EMBL" id="MEL3973379.1"/>
    </source>
</evidence>
<organism evidence="2 3">
    <name type="scientific">Rossellomorea oryzaecorticis</name>
    <dbReference type="NCBI Taxonomy" id="1396505"/>
    <lineage>
        <taxon>Bacteria</taxon>
        <taxon>Bacillati</taxon>
        <taxon>Bacillota</taxon>
        <taxon>Bacilli</taxon>
        <taxon>Bacillales</taxon>
        <taxon>Bacillaceae</taxon>
        <taxon>Rossellomorea</taxon>
    </lineage>
</organism>
<dbReference type="InterPro" id="IPR017439">
    <property type="entry name" value="Amidohydrolase"/>
</dbReference>
<reference evidence="2 3" key="1">
    <citation type="submission" date="2024-04" db="EMBL/GenBank/DDBJ databases">
        <title>Bacillus oryzaecorticis sp. nov., a moderately halophilic bacterium isolated from rice husks.</title>
        <authorList>
            <person name="Zhu H.-S."/>
        </authorList>
    </citation>
    <scope>NUCLEOTIDE SEQUENCE [LARGE SCALE GENOMIC DNA]</scope>
    <source>
        <strain evidence="2 3">ZC255</strain>
    </source>
</reference>
<dbReference type="Pfam" id="PF01546">
    <property type="entry name" value="Peptidase_M20"/>
    <property type="match status" value="1"/>
</dbReference>
<comment type="caution">
    <text evidence="2">The sequence shown here is derived from an EMBL/GenBank/DDBJ whole genome shotgun (WGS) entry which is preliminary data.</text>
</comment>
<dbReference type="PANTHER" id="PTHR11014:SF63">
    <property type="entry name" value="METALLOPEPTIDASE, PUTATIVE (AFU_ORTHOLOGUE AFUA_6G09600)-RELATED"/>
    <property type="match status" value="1"/>
</dbReference>
<protein>
    <submittedName>
        <fullName evidence="2">M20 family metallopeptidase</fullName>
    </submittedName>
</protein>
<keyword evidence="3" id="KW-1185">Reference proteome</keyword>
<dbReference type="EMBL" id="JBBYAF010000027">
    <property type="protein sequence ID" value="MEL3973379.1"/>
    <property type="molecule type" value="Genomic_DNA"/>
</dbReference>
<gene>
    <name evidence="2" type="ORF">AAEO50_13910</name>
</gene>
<feature type="domain" description="Peptidase M20 dimerisation" evidence="1">
    <location>
        <begin position="187"/>
        <end position="279"/>
    </location>
</feature>
<dbReference type="Pfam" id="PF07687">
    <property type="entry name" value="M20_dimer"/>
    <property type="match status" value="1"/>
</dbReference>
<sequence length="402" mass="44704">MLKELYQKLEERWSEMVEIRRHLHQHPELSFQEKNTAKYIADYYRRLGIDVRENVGGNGVVATINGRLPGKTVGLRADFDALPIQDEKDVEYRSTVPGVMHACGHDGHTATLLVLGKTLHELKDQLPGTVKLIHQHAEEYAPGGAKPMIEDGCLDGVNVIFGTHLWATEKLGKILFKTGPIMAAADRFEIVIKGSGGHGAQPHKTKDAIVAGAQLITDLQQIVSRRVNPIDPAVVTVGSFVADNAFNVIADQAKLIGTVRTFNPEVRDFIESEIEQIVKGVSLSFNCEYEYRFERGYPAVVNHSEETQLLIQCAADIDEVHNVDEIELQMGGEDFAYYLEKVKGTFFFTGAAPENAETLYPHHHPKFDINEKALLIAAKTLASAAFHYQRKHADSGRSVQKK</sequence>
<evidence type="ECO:0000259" key="1">
    <source>
        <dbReference type="Pfam" id="PF07687"/>
    </source>
</evidence>
<dbReference type="Gene3D" id="3.40.630.10">
    <property type="entry name" value="Zn peptidases"/>
    <property type="match status" value="1"/>
</dbReference>
<evidence type="ECO:0000313" key="3">
    <source>
        <dbReference type="Proteomes" id="UP001389717"/>
    </source>
</evidence>
<dbReference type="SUPFAM" id="SSF53187">
    <property type="entry name" value="Zn-dependent exopeptidases"/>
    <property type="match status" value="1"/>
</dbReference>
<dbReference type="PIRSF" id="PIRSF005962">
    <property type="entry name" value="Pept_M20D_amidohydro"/>
    <property type="match status" value="1"/>
</dbReference>
<dbReference type="Gene3D" id="3.30.70.360">
    <property type="match status" value="1"/>
</dbReference>
<dbReference type="NCBIfam" id="TIGR01891">
    <property type="entry name" value="amidohydrolases"/>
    <property type="match status" value="1"/>
</dbReference>
<dbReference type="InterPro" id="IPR036264">
    <property type="entry name" value="Bact_exopeptidase_dim_dom"/>
</dbReference>
<dbReference type="RefSeq" id="WP_341984655.1">
    <property type="nucleotide sequence ID" value="NZ_JBBYAF010000027.1"/>
</dbReference>
<dbReference type="InterPro" id="IPR011650">
    <property type="entry name" value="Peptidase_M20_dimer"/>
</dbReference>